<dbReference type="EMBL" id="CP073041">
    <property type="protein sequence ID" value="UXE59992.1"/>
    <property type="molecule type" value="Genomic_DNA"/>
</dbReference>
<dbReference type="InterPro" id="IPR002639">
    <property type="entry name" value="UreF"/>
</dbReference>
<dbReference type="Gene3D" id="1.10.4190.10">
    <property type="entry name" value="Urease accessory protein UreF"/>
    <property type="match status" value="1"/>
</dbReference>
<accession>A0A977KU78</accession>
<comment type="subcellular location">
    <subcellularLocation>
        <location evidence="3">Cytoplasm</location>
    </subcellularLocation>
</comment>
<dbReference type="PIRSF" id="PIRSF009467">
    <property type="entry name" value="Ureas_acces_UreF"/>
    <property type="match status" value="1"/>
</dbReference>
<comment type="function">
    <text evidence="3">Required for maturation of urease via the functional incorporation of the urease nickel metallocenter.</text>
</comment>
<keyword evidence="1 3" id="KW-0996">Nickel insertion</keyword>
<name>A0A977KU78_9CYAN</name>
<sequence>MSLSFQAKPGLCQGASNSVSLLALWQLISPALPVGAYSYSEGLEWLIEHQIIRDQNTLDHWLRQELQFGSIRVEAAIALRAYQASLDQDWPLLNRWNDYLSASRESLELRQQSWQMGQSIRKLLLDLIPELDSDFAQVSTPCNYAIAFGLAAAHCHIDVSLAILGYLSSWVSNLISAGVRLVPLGQTTGQKIIWNLHPFLLQITAEILQLSDQQLQTCSWGLGLASMGHESQYTRLFRS</sequence>
<dbReference type="GO" id="GO:0016151">
    <property type="term" value="F:nickel cation binding"/>
    <property type="evidence" value="ECO:0007669"/>
    <property type="project" value="UniProtKB-UniRule"/>
</dbReference>
<evidence type="ECO:0000256" key="1">
    <source>
        <dbReference type="ARBA" id="ARBA00022988"/>
    </source>
</evidence>
<protein>
    <recommendedName>
        <fullName evidence="3">Urease accessory protein UreF</fullName>
    </recommendedName>
</protein>
<dbReference type="Proteomes" id="UP001065613">
    <property type="component" value="Chromosome"/>
</dbReference>
<keyword evidence="3" id="KW-0963">Cytoplasm</keyword>
<keyword evidence="2 3" id="KW-0143">Chaperone</keyword>
<evidence type="ECO:0000313" key="4">
    <source>
        <dbReference type="EMBL" id="UXE59992.1"/>
    </source>
</evidence>
<comment type="subunit">
    <text evidence="3">UreD, UreF and UreG form a complex that acts as a GTP-hydrolysis-dependent molecular chaperone, activating the urease apoprotein by helping to assemble the nickel containing metallocenter of UreC. The UreE protein probably delivers the nickel.</text>
</comment>
<dbReference type="PANTHER" id="PTHR33620">
    <property type="entry name" value="UREASE ACCESSORY PROTEIN F"/>
    <property type="match status" value="1"/>
</dbReference>
<proteinExistence type="inferred from homology"/>
<dbReference type="InterPro" id="IPR038277">
    <property type="entry name" value="UreF_sf"/>
</dbReference>
<dbReference type="KEGG" id="wna:KA717_30585"/>
<dbReference type="HAMAP" id="MF_01385">
    <property type="entry name" value="UreF"/>
    <property type="match status" value="1"/>
</dbReference>
<reference evidence="4" key="1">
    <citation type="submission" date="2021-04" db="EMBL/GenBank/DDBJ databases">
        <title>Genome sequence of Woronichinia naegeliana from Washington state freshwater lake bloom.</title>
        <authorList>
            <person name="Dreher T.W."/>
        </authorList>
    </citation>
    <scope>NUCLEOTIDE SEQUENCE</scope>
    <source>
        <strain evidence="4">WA131</strain>
    </source>
</reference>
<dbReference type="GO" id="GO:0005737">
    <property type="term" value="C:cytoplasm"/>
    <property type="evidence" value="ECO:0007669"/>
    <property type="project" value="UniProtKB-SubCell"/>
</dbReference>
<dbReference type="AlphaFoldDB" id="A0A977KU78"/>
<evidence type="ECO:0000256" key="3">
    <source>
        <dbReference type="HAMAP-Rule" id="MF_01385"/>
    </source>
</evidence>
<organism evidence="4">
    <name type="scientific">Woronichinia naegeliana WA131</name>
    <dbReference type="NCBI Taxonomy" id="2824559"/>
    <lineage>
        <taxon>Bacteria</taxon>
        <taxon>Bacillati</taxon>
        <taxon>Cyanobacteriota</taxon>
        <taxon>Cyanophyceae</taxon>
        <taxon>Synechococcales</taxon>
        <taxon>Coelosphaeriaceae</taxon>
        <taxon>Woronichinia</taxon>
    </lineage>
</organism>
<evidence type="ECO:0000256" key="2">
    <source>
        <dbReference type="ARBA" id="ARBA00023186"/>
    </source>
</evidence>
<dbReference type="Pfam" id="PF01730">
    <property type="entry name" value="UreF"/>
    <property type="match status" value="1"/>
</dbReference>
<comment type="similarity">
    <text evidence="3">Belongs to the UreF family.</text>
</comment>
<dbReference type="PANTHER" id="PTHR33620:SF1">
    <property type="entry name" value="UREASE ACCESSORY PROTEIN F"/>
    <property type="match status" value="1"/>
</dbReference>
<gene>
    <name evidence="3" type="primary">ureF</name>
    <name evidence="4" type="ORF">KA717_30585</name>
</gene>